<organism evidence="7 8">
    <name type="scientific">Eleginops maclovinus</name>
    <name type="common">Patagonian blennie</name>
    <name type="synonym">Eleginus maclovinus</name>
    <dbReference type="NCBI Taxonomy" id="56733"/>
    <lineage>
        <taxon>Eukaryota</taxon>
        <taxon>Metazoa</taxon>
        <taxon>Chordata</taxon>
        <taxon>Craniata</taxon>
        <taxon>Vertebrata</taxon>
        <taxon>Euteleostomi</taxon>
        <taxon>Actinopterygii</taxon>
        <taxon>Neopterygii</taxon>
        <taxon>Teleostei</taxon>
        <taxon>Neoteleostei</taxon>
        <taxon>Acanthomorphata</taxon>
        <taxon>Eupercaria</taxon>
        <taxon>Perciformes</taxon>
        <taxon>Notothenioidei</taxon>
        <taxon>Eleginopidae</taxon>
        <taxon>Eleginops</taxon>
    </lineage>
</organism>
<dbReference type="GO" id="GO:0003697">
    <property type="term" value="F:single-stranded DNA binding"/>
    <property type="evidence" value="ECO:0007669"/>
    <property type="project" value="TreeGrafter"/>
</dbReference>
<evidence type="ECO:0000256" key="2">
    <source>
        <dbReference type="ARBA" id="ARBA00007815"/>
    </source>
</evidence>
<comment type="caution">
    <text evidence="7">The sequence shown here is derived from an EMBL/GenBank/DDBJ whole genome shotgun (WGS) entry which is preliminary data.</text>
</comment>
<dbReference type="InterPro" id="IPR014646">
    <property type="entry name" value="Rfa2/RPA32"/>
</dbReference>
<dbReference type="CDD" id="cd04478">
    <property type="entry name" value="RPA2_DBD_D"/>
    <property type="match status" value="1"/>
</dbReference>
<evidence type="ECO:0000256" key="4">
    <source>
        <dbReference type="ARBA" id="ARBA00023125"/>
    </source>
</evidence>
<gene>
    <name evidence="7" type="ORF">PBY51_005552</name>
</gene>
<evidence type="ECO:0000313" key="7">
    <source>
        <dbReference type="EMBL" id="KAK5855451.1"/>
    </source>
</evidence>
<dbReference type="SUPFAM" id="SSF50249">
    <property type="entry name" value="Nucleic acid-binding proteins"/>
    <property type="match status" value="1"/>
</dbReference>
<dbReference type="PANTHER" id="PTHR13989:SF16">
    <property type="entry name" value="REPLICATION PROTEIN A2"/>
    <property type="match status" value="1"/>
</dbReference>
<dbReference type="PANTHER" id="PTHR13989">
    <property type="entry name" value="REPLICATION PROTEIN A-RELATED"/>
    <property type="match status" value="1"/>
</dbReference>
<dbReference type="InterPro" id="IPR014892">
    <property type="entry name" value="RPA_C"/>
</dbReference>
<dbReference type="GO" id="GO:0000724">
    <property type="term" value="P:double-strand break repair via homologous recombination"/>
    <property type="evidence" value="ECO:0007669"/>
    <property type="project" value="TreeGrafter"/>
</dbReference>
<keyword evidence="5" id="KW-0539">Nucleus</keyword>
<dbReference type="InterPro" id="IPR036388">
    <property type="entry name" value="WH-like_DNA-bd_sf"/>
</dbReference>
<reference evidence="7 8" key="2">
    <citation type="journal article" date="2023" name="Mol. Biol. Evol.">
        <title>Genomics of Secondarily Temperate Adaptation in the Only Non-Antarctic Icefish.</title>
        <authorList>
            <person name="Rivera-Colon A.G."/>
            <person name="Rayamajhi N."/>
            <person name="Minhas B.F."/>
            <person name="Madrigal G."/>
            <person name="Bilyk K.T."/>
            <person name="Yoon V."/>
            <person name="Hune M."/>
            <person name="Gregory S."/>
            <person name="Cheng C.H.C."/>
            <person name="Catchen J.M."/>
        </authorList>
    </citation>
    <scope>NUCLEOTIDE SEQUENCE [LARGE SCALE GENOMIC DNA]</scope>
    <source>
        <strain evidence="7">JMC-PN-2008</strain>
    </source>
</reference>
<dbReference type="InterPro" id="IPR012340">
    <property type="entry name" value="NA-bd_OB-fold"/>
</dbReference>
<evidence type="ECO:0000256" key="3">
    <source>
        <dbReference type="ARBA" id="ARBA00022705"/>
    </source>
</evidence>
<dbReference type="GO" id="GO:0006260">
    <property type="term" value="P:DNA replication"/>
    <property type="evidence" value="ECO:0007669"/>
    <property type="project" value="UniProtKB-KW"/>
</dbReference>
<dbReference type="GO" id="GO:0035861">
    <property type="term" value="C:site of double-strand break"/>
    <property type="evidence" value="ECO:0007669"/>
    <property type="project" value="TreeGrafter"/>
</dbReference>
<dbReference type="InterPro" id="IPR036390">
    <property type="entry name" value="WH_DNA-bd_sf"/>
</dbReference>
<dbReference type="GO" id="GO:0006289">
    <property type="term" value="P:nucleotide-excision repair"/>
    <property type="evidence" value="ECO:0007669"/>
    <property type="project" value="TreeGrafter"/>
</dbReference>
<name>A0AAN7X0L8_ELEMC</name>
<keyword evidence="8" id="KW-1185">Reference proteome</keyword>
<protein>
    <recommendedName>
        <fullName evidence="6">Replication protein A C-terminal domain-containing protein</fullName>
    </recommendedName>
</protein>
<dbReference type="SUPFAM" id="SSF46785">
    <property type="entry name" value="Winged helix' DNA-binding domain"/>
    <property type="match status" value="1"/>
</dbReference>
<dbReference type="PIRSF" id="PIRSF036949">
    <property type="entry name" value="RPA32"/>
    <property type="match status" value="1"/>
</dbReference>
<dbReference type="GO" id="GO:0005662">
    <property type="term" value="C:DNA replication factor A complex"/>
    <property type="evidence" value="ECO:0007669"/>
    <property type="project" value="TreeGrafter"/>
</dbReference>
<dbReference type="InterPro" id="IPR040260">
    <property type="entry name" value="RFA2-like"/>
</dbReference>
<dbReference type="Gene3D" id="2.40.50.140">
    <property type="entry name" value="Nucleic acid-binding proteins"/>
    <property type="match status" value="1"/>
</dbReference>
<dbReference type="EMBL" id="JAUZQC010000018">
    <property type="protein sequence ID" value="KAK5855451.1"/>
    <property type="molecule type" value="Genomic_DNA"/>
</dbReference>
<proteinExistence type="inferred from homology"/>
<reference evidence="7 8" key="1">
    <citation type="journal article" date="2023" name="Genes (Basel)">
        <title>Chromosome-Level Genome Assembly and Circadian Gene Repertoire of the Patagonia Blennie Eleginops maclovinus-The Closest Ancestral Proxy of Antarctic Cryonotothenioids.</title>
        <authorList>
            <person name="Cheng C.C."/>
            <person name="Rivera-Colon A.G."/>
            <person name="Minhas B.F."/>
            <person name="Wilson L."/>
            <person name="Rayamajhi N."/>
            <person name="Vargas-Chacoff L."/>
            <person name="Catchen J.M."/>
        </authorList>
    </citation>
    <scope>NUCLEOTIDE SEQUENCE [LARGE SCALE GENOMIC DNA]</scope>
    <source>
        <strain evidence="7">JMC-PN-2008</strain>
    </source>
</reference>
<accession>A0AAN7X0L8</accession>
<evidence type="ECO:0000313" key="8">
    <source>
        <dbReference type="Proteomes" id="UP001346869"/>
    </source>
</evidence>
<dbReference type="Gene3D" id="1.10.10.10">
    <property type="entry name" value="Winged helix-like DNA-binding domain superfamily/Winged helix DNA-binding domain"/>
    <property type="match status" value="1"/>
</dbReference>
<evidence type="ECO:0000256" key="5">
    <source>
        <dbReference type="ARBA" id="ARBA00023242"/>
    </source>
</evidence>
<dbReference type="GO" id="GO:0000781">
    <property type="term" value="C:chromosome, telomeric region"/>
    <property type="evidence" value="ECO:0007669"/>
    <property type="project" value="TreeGrafter"/>
</dbReference>
<keyword evidence="4" id="KW-0238">DNA-binding</keyword>
<dbReference type="Pfam" id="PF08784">
    <property type="entry name" value="RPA_C"/>
    <property type="match status" value="1"/>
</dbReference>
<feature type="domain" description="Replication protein A C-terminal" evidence="6">
    <location>
        <begin position="166"/>
        <end position="229"/>
    </location>
</feature>
<comment type="subcellular location">
    <subcellularLocation>
        <location evidence="1">Nucleus</location>
    </subcellularLocation>
</comment>
<comment type="similarity">
    <text evidence="2">Belongs to the replication factor A protein 2 family.</text>
</comment>
<evidence type="ECO:0000256" key="1">
    <source>
        <dbReference type="ARBA" id="ARBA00004123"/>
    </source>
</evidence>
<sequence length="236" mass="25992">MWGESCSQPSAGGVSSSAAVESKMSVLQMLPCSVSQLLSASKAGSDTFALADLEFNQVSVVGVVRKLAPFVKYIQYCVDDMTGPPLTVRQWVNTQVCTPPVVATPGTYVKVIGSLRSSTGERSLQAQHIRVITDLNEITSHILEVVQAHMQLFRKRFDVNMNVTVVPRDDLSSIQSQVLHVIRGGSVRDIGVGYQELQSKLDFLSFRDIRSSLMSLMDKGFVFHTIDENHFKSTDH</sequence>
<evidence type="ECO:0000259" key="6">
    <source>
        <dbReference type="Pfam" id="PF08784"/>
    </source>
</evidence>
<keyword evidence="3" id="KW-0235">DNA replication</keyword>
<dbReference type="AlphaFoldDB" id="A0AAN7X0L8"/>
<dbReference type="Proteomes" id="UP001346869">
    <property type="component" value="Unassembled WGS sequence"/>
</dbReference>